<accession>A0A413FGS4</accession>
<gene>
    <name evidence="2" type="ORF">DWV29_09705</name>
</gene>
<proteinExistence type="predicted"/>
<name>A0A413FGS4_9FIRM</name>
<keyword evidence="1" id="KW-0472">Membrane</keyword>
<reference evidence="2 3" key="1">
    <citation type="submission" date="2018-08" db="EMBL/GenBank/DDBJ databases">
        <title>A genome reference for cultivated species of the human gut microbiota.</title>
        <authorList>
            <person name="Zou Y."/>
            <person name="Xue W."/>
            <person name="Luo G."/>
        </authorList>
    </citation>
    <scope>NUCLEOTIDE SEQUENCE [LARGE SCALE GENOMIC DNA]</scope>
    <source>
        <strain evidence="2 3">AF04-15</strain>
    </source>
</reference>
<evidence type="ECO:0000256" key="1">
    <source>
        <dbReference type="SAM" id="Phobius"/>
    </source>
</evidence>
<evidence type="ECO:0000313" key="3">
    <source>
        <dbReference type="Proteomes" id="UP000283880"/>
    </source>
</evidence>
<keyword evidence="1" id="KW-0812">Transmembrane</keyword>
<comment type="caution">
    <text evidence="2">The sequence shown here is derived from an EMBL/GenBank/DDBJ whole genome shotgun (WGS) entry which is preliminary data.</text>
</comment>
<feature type="transmembrane region" description="Helical" evidence="1">
    <location>
        <begin position="38"/>
        <end position="58"/>
    </location>
</feature>
<keyword evidence="1" id="KW-1133">Transmembrane helix</keyword>
<evidence type="ECO:0000313" key="2">
    <source>
        <dbReference type="EMBL" id="RGX29968.1"/>
    </source>
</evidence>
<dbReference type="EMBL" id="QSBM01000006">
    <property type="protein sequence ID" value="RGX29968.1"/>
    <property type="molecule type" value="Genomic_DNA"/>
</dbReference>
<dbReference type="AlphaFoldDB" id="A0A413FGS4"/>
<protein>
    <submittedName>
        <fullName evidence="2">Uncharacterized protein</fullName>
    </submittedName>
</protein>
<organism evidence="2 3">
    <name type="scientific">Enterocloster asparagiformis</name>
    <dbReference type="NCBI Taxonomy" id="333367"/>
    <lineage>
        <taxon>Bacteria</taxon>
        <taxon>Bacillati</taxon>
        <taxon>Bacillota</taxon>
        <taxon>Clostridia</taxon>
        <taxon>Lachnospirales</taxon>
        <taxon>Lachnospiraceae</taxon>
        <taxon>Enterocloster</taxon>
    </lineage>
</organism>
<dbReference type="Proteomes" id="UP000283880">
    <property type="component" value="Unassembled WGS sequence"/>
</dbReference>
<sequence>MSICFILRYFNNTCFETSLQLKSACGVMKILHDRYGKIALLVFSNICYNFIVTIYFFIHFAGPV</sequence>